<dbReference type="EMBL" id="JBBEGL010000005">
    <property type="protein sequence ID" value="MEJ2888780.1"/>
    <property type="molecule type" value="Genomic_DNA"/>
</dbReference>
<sequence length="370" mass="38142">MDRWTLVLEAVPGSLRAVRVDEDAHRTIDVDLADGDITVLNDSLAAVLHAAGSRPAYVVLVVPGDIDGQRFADLGAAVRFAGLPEPSWLPDAVACAGTRLAGWSSGLPVTVIDARGDDLVVWPVRTADDGVEVGEGGARDLGARLDALLTGVVHAKLAVVAPGIAEALRRRTDPVGRRDAAHLSNELREARRLLSATDGDELVVTAGDAEVYVTREEFTDLVDHARHDTTATAAGPATHTIVVAHERTPIAEHLAAAAGASLLVARPESAPDGAAALVLPRPHAVEDPTPTDGIPLPGRLRATAIVPLPRETVARGRPPIWAVPALAGLLVLSLAGAATVLATSPDPAAGTGATSPVVPVGFDRLGDPGR</sequence>
<reference evidence="2 3" key="1">
    <citation type="submission" date="2024-03" db="EMBL/GenBank/DDBJ databases">
        <title>Actinomycetospora sp. OC33-EN06, a novel actinomycete isolated from wild orchid (Aerides multiflora).</title>
        <authorList>
            <person name="Suriyachadkun C."/>
        </authorList>
    </citation>
    <scope>NUCLEOTIDE SEQUENCE [LARGE SCALE GENOMIC DNA]</scope>
    <source>
        <strain evidence="2 3">OC33-EN06</strain>
    </source>
</reference>
<accession>A0ABU8NA09</accession>
<proteinExistence type="predicted"/>
<feature type="region of interest" description="Disordered" evidence="1">
    <location>
        <begin position="344"/>
        <end position="370"/>
    </location>
</feature>
<evidence type="ECO:0000313" key="2">
    <source>
        <dbReference type="EMBL" id="MEJ2888780.1"/>
    </source>
</evidence>
<dbReference type="Gene3D" id="3.90.640.10">
    <property type="entry name" value="Actin, Chain A, domain 4"/>
    <property type="match status" value="1"/>
</dbReference>
<dbReference type="Proteomes" id="UP001370100">
    <property type="component" value="Unassembled WGS sequence"/>
</dbReference>
<dbReference type="Gene3D" id="3.30.420.40">
    <property type="match status" value="2"/>
</dbReference>
<keyword evidence="3" id="KW-1185">Reference proteome</keyword>
<name>A0ABU8NA09_9PSEU</name>
<dbReference type="RefSeq" id="WP_337715649.1">
    <property type="nucleotide sequence ID" value="NZ_JBBEGL010000005.1"/>
</dbReference>
<comment type="caution">
    <text evidence="2">The sequence shown here is derived from an EMBL/GenBank/DDBJ whole genome shotgun (WGS) entry which is preliminary data.</text>
</comment>
<gene>
    <name evidence="2" type="ORF">WCD41_20140</name>
</gene>
<evidence type="ECO:0000256" key="1">
    <source>
        <dbReference type="SAM" id="MobiDB-lite"/>
    </source>
</evidence>
<organism evidence="2 3">
    <name type="scientific">Actinomycetospora aeridis</name>
    <dbReference type="NCBI Taxonomy" id="3129231"/>
    <lineage>
        <taxon>Bacteria</taxon>
        <taxon>Bacillati</taxon>
        <taxon>Actinomycetota</taxon>
        <taxon>Actinomycetes</taxon>
        <taxon>Pseudonocardiales</taxon>
        <taxon>Pseudonocardiaceae</taxon>
        <taxon>Actinomycetospora</taxon>
    </lineage>
</organism>
<protein>
    <submittedName>
        <fullName evidence="2">Uncharacterized protein</fullName>
    </submittedName>
</protein>
<evidence type="ECO:0000313" key="3">
    <source>
        <dbReference type="Proteomes" id="UP001370100"/>
    </source>
</evidence>